<proteinExistence type="predicted"/>
<protein>
    <recommendedName>
        <fullName evidence="2">Mnd1 HTH domain-containing protein</fullName>
    </recommendedName>
</protein>
<evidence type="ECO:0000313" key="3">
    <source>
        <dbReference type="EMBL" id="KNG74880.1"/>
    </source>
</evidence>
<accession>A0A0L1I6N4</accession>
<dbReference type="InterPro" id="IPR040453">
    <property type="entry name" value="Mnd1_HTH"/>
</dbReference>
<dbReference type="AlphaFoldDB" id="A0A0L1I6N4"/>
<feature type="coiled-coil region" evidence="1">
    <location>
        <begin position="91"/>
        <end position="160"/>
    </location>
</feature>
<dbReference type="Proteomes" id="UP000054562">
    <property type="component" value="Unassembled WGS sequence"/>
</dbReference>
<dbReference type="Pfam" id="PF03962">
    <property type="entry name" value="Mnd1"/>
    <property type="match status" value="1"/>
</dbReference>
<dbReference type="EMBL" id="GG665011">
    <property type="protein sequence ID" value="KNG74880.1"/>
    <property type="molecule type" value="Genomic_DNA"/>
</dbReference>
<keyword evidence="1" id="KW-0175">Coiled coil</keyword>
<feature type="domain" description="Mnd1 HTH" evidence="2">
    <location>
        <begin position="53"/>
        <end position="86"/>
    </location>
</feature>
<reference evidence="4" key="2">
    <citation type="submission" date="2015-07" db="EMBL/GenBank/DDBJ databases">
        <title>The genome sequence of Plasmodium falciparum IGH-CR14.</title>
        <authorList>
            <consortium name="The Broad Institute Genome Sequencing Platform"/>
            <person name="Volkman S.K."/>
            <person name="Neafsey D.E."/>
            <person name="Dash A.P."/>
            <person name="Chitnis C.E."/>
            <person name="Hartl D.L."/>
            <person name="Young S.K."/>
            <person name="Kodira C.D."/>
            <person name="Zeng Q."/>
            <person name="Koehrsen M."/>
            <person name="Godfrey P."/>
            <person name="Alvarado L."/>
            <person name="Berlin A."/>
            <person name="Borenstein D."/>
            <person name="Chen Z."/>
            <person name="Engels R."/>
            <person name="Freedman E."/>
            <person name="Gellesch M."/>
            <person name="Goldberg J."/>
            <person name="Griggs A."/>
            <person name="Gujja S."/>
            <person name="Heiman D."/>
            <person name="Hepburn T."/>
            <person name="Howarth C."/>
            <person name="Jen D."/>
            <person name="Larson L."/>
            <person name="Lewis B."/>
            <person name="Mehta T."/>
            <person name="Park D."/>
            <person name="Pearson M."/>
            <person name="Roberts A."/>
            <person name="Saif S."/>
            <person name="Shea T."/>
            <person name="Shenoy N."/>
            <person name="Sisk P."/>
            <person name="Stolte C."/>
            <person name="Sykes S."/>
            <person name="Walk T."/>
            <person name="White J."/>
            <person name="Yandava C."/>
            <person name="Wirth D.F."/>
            <person name="Nusbaum C."/>
            <person name="Birren B."/>
        </authorList>
    </citation>
    <scope>NUCLEOTIDE SEQUENCE [LARGE SCALE GENOMIC DNA]</scope>
    <source>
        <strain evidence="4">IGH-CR14</strain>
    </source>
</reference>
<dbReference type="OrthoDB" id="273345at2759"/>
<reference evidence="4" key="1">
    <citation type="submission" date="2015-07" db="EMBL/GenBank/DDBJ databases">
        <title>Annotation of Plasmodium falciparum IGH-CR14.</title>
        <authorList>
            <consortium name="The Broad Institute Genome Sequencing Platform"/>
            <person name="Volkman S.K."/>
            <person name="Neafsey D.E."/>
            <person name="Dash A.P."/>
            <person name="Chitnis C.E."/>
            <person name="Hartl D.L."/>
            <person name="Young S.K."/>
            <person name="Zeng Q."/>
            <person name="Koehrsen M."/>
            <person name="Alvarado L."/>
            <person name="Berlin A."/>
            <person name="Borenstein D."/>
            <person name="Chapman S.B."/>
            <person name="Chen Z."/>
            <person name="Engels R."/>
            <person name="Freedman E."/>
            <person name="Gellesch M."/>
            <person name="Goldberg J."/>
            <person name="Griggs A."/>
            <person name="Gujja S."/>
            <person name="Heilman E.R."/>
            <person name="Heiman D.I."/>
            <person name="Howarth C."/>
            <person name="Jen D."/>
            <person name="Larson L."/>
            <person name="Mehta T."/>
            <person name="Neiman D."/>
            <person name="Park D."/>
            <person name="Pearson M."/>
            <person name="Roberts A."/>
            <person name="Saif S."/>
            <person name="Shea T."/>
            <person name="Shenoy N."/>
            <person name="Sisk P."/>
            <person name="Stolte C."/>
            <person name="Sykes S."/>
            <person name="Walk T."/>
            <person name="White J."/>
            <person name="Yandava C."/>
            <person name="Haas B."/>
            <person name="Henn M.R."/>
            <person name="Nusbaum C."/>
            <person name="Birren B."/>
        </authorList>
    </citation>
    <scope>NUCLEOTIDE SEQUENCE [LARGE SCALE GENOMIC DNA]</scope>
    <source>
        <strain evidence="4">IGH-CR14</strain>
    </source>
</reference>
<sequence length="218" mass="26356">MKKKGKSNDEKKFILYDIMLERIGIFSSKERNPFNFCQRYLNFDIFIHFMPNNILHMYCIDLLQQLVDDDKVKSEKVGLQNVFWVLKTEESSILQNKYQELMEQKRDYEEIIKKEKEEYDKLMHSLKYSEEELQKQVGDVKVLLNVLEKKKMELQDLKKTDIKQIEKMKIQNKCAVESILRWNNNIFIVKQWIQNRTDKPGDIVDRLLGVKDIFHNWN</sequence>
<evidence type="ECO:0000256" key="1">
    <source>
        <dbReference type="SAM" id="Coils"/>
    </source>
</evidence>
<evidence type="ECO:0000313" key="4">
    <source>
        <dbReference type="Proteomes" id="UP000054562"/>
    </source>
</evidence>
<organism evidence="3 4">
    <name type="scientific">Plasmodium falciparum IGH-CR14</name>
    <dbReference type="NCBI Taxonomy" id="580059"/>
    <lineage>
        <taxon>Eukaryota</taxon>
        <taxon>Sar</taxon>
        <taxon>Alveolata</taxon>
        <taxon>Apicomplexa</taxon>
        <taxon>Aconoidasida</taxon>
        <taxon>Haemosporida</taxon>
        <taxon>Plasmodiidae</taxon>
        <taxon>Plasmodium</taxon>
        <taxon>Plasmodium (Laverania)</taxon>
    </lineage>
</organism>
<gene>
    <name evidence="3" type="ORF">PFMG_00998</name>
</gene>
<name>A0A0L1I6N4_PLAFA</name>
<evidence type="ECO:0000259" key="2">
    <source>
        <dbReference type="Pfam" id="PF03962"/>
    </source>
</evidence>